<accession>A0AAE7EFD8</accession>
<dbReference type="AlphaFoldDB" id="A0AAE7EFD8"/>
<keyword evidence="1" id="KW-0732">Signal</keyword>
<organism evidence="2 3">
    <name type="scientific">Serratia fonticola</name>
    <dbReference type="NCBI Taxonomy" id="47917"/>
    <lineage>
        <taxon>Bacteria</taxon>
        <taxon>Pseudomonadati</taxon>
        <taxon>Pseudomonadota</taxon>
        <taxon>Gammaproteobacteria</taxon>
        <taxon>Enterobacterales</taxon>
        <taxon>Yersiniaceae</taxon>
        <taxon>Serratia</taxon>
    </lineage>
</organism>
<evidence type="ECO:0008006" key="4">
    <source>
        <dbReference type="Google" id="ProtNLM"/>
    </source>
</evidence>
<dbReference type="RefSeq" id="WP_173408684.1">
    <property type="nucleotide sequence ID" value="NZ_CAMKUK010000007.1"/>
</dbReference>
<reference evidence="3" key="1">
    <citation type="submission" date="2020-03" db="EMBL/GenBank/DDBJ databases">
        <title>Genome sequences of seven Enterobacteriaceae strains isolated from Canadian wastewater treatment facilities.</title>
        <authorList>
            <person name="Huang H."/>
            <person name="Chmara J.T."/>
            <person name="Duceppe M.-O."/>
        </authorList>
    </citation>
    <scope>NUCLEOTIDE SEQUENCE [LARGE SCALE GENOMIC DNA]</scope>
    <source>
        <strain evidence="3">Biosolid 3</strain>
    </source>
</reference>
<evidence type="ECO:0000256" key="1">
    <source>
        <dbReference type="SAM" id="SignalP"/>
    </source>
</evidence>
<evidence type="ECO:0000313" key="3">
    <source>
        <dbReference type="Proteomes" id="UP000503464"/>
    </source>
</evidence>
<gene>
    <name evidence="2" type="ORF">G9399_03625</name>
</gene>
<evidence type="ECO:0000313" key="2">
    <source>
        <dbReference type="EMBL" id="QKJ57645.1"/>
    </source>
</evidence>
<dbReference type="InterPro" id="IPR011250">
    <property type="entry name" value="OMP/PagP_B-barrel"/>
</dbReference>
<sequence length="86" mass="9616">MNIKKNLPLILLLATCSASATEVKPYVSAFGGIDFGSKSDIYGHNPLAYQFMVGLAYDVTENIAAIYHVKYFSVRDHNVNRYKLNN</sequence>
<proteinExistence type="predicted"/>
<dbReference type="EMBL" id="CP054160">
    <property type="protein sequence ID" value="QKJ57645.1"/>
    <property type="molecule type" value="Genomic_DNA"/>
</dbReference>
<name>A0AAE7EFD8_SERFO</name>
<dbReference type="Proteomes" id="UP000503464">
    <property type="component" value="Chromosome"/>
</dbReference>
<feature type="signal peptide" evidence="1">
    <location>
        <begin position="1"/>
        <end position="20"/>
    </location>
</feature>
<feature type="chain" id="PRO_5042237007" description="Adhesin/invasin protein PagN" evidence="1">
    <location>
        <begin position="21"/>
        <end position="86"/>
    </location>
</feature>
<dbReference type="Gene3D" id="2.40.160.20">
    <property type="match status" value="1"/>
</dbReference>
<protein>
    <recommendedName>
        <fullName evidence="4">Adhesin/invasin protein PagN</fullName>
    </recommendedName>
</protein>
<dbReference type="SUPFAM" id="SSF56925">
    <property type="entry name" value="OMPA-like"/>
    <property type="match status" value="1"/>
</dbReference>